<evidence type="ECO:0000256" key="2">
    <source>
        <dbReference type="ARBA" id="ARBA00023125"/>
    </source>
</evidence>
<dbReference type="PRINTS" id="PR00598">
    <property type="entry name" value="HTHMARR"/>
</dbReference>
<protein>
    <submittedName>
        <fullName evidence="5">DNA-binding transcriptional regulator, MarR family</fullName>
    </submittedName>
</protein>
<dbReference type="AlphaFoldDB" id="A0AB38A7T3"/>
<dbReference type="GO" id="GO:0003677">
    <property type="term" value="F:DNA binding"/>
    <property type="evidence" value="ECO:0007669"/>
    <property type="project" value="UniProtKB-KW"/>
</dbReference>
<dbReference type="PANTHER" id="PTHR42756:SF1">
    <property type="entry name" value="TRANSCRIPTIONAL REPRESSOR OF EMRAB OPERON"/>
    <property type="match status" value="1"/>
</dbReference>
<dbReference type="PANTHER" id="PTHR42756">
    <property type="entry name" value="TRANSCRIPTIONAL REGULATOR, MARR"/>
    <property type="match status" value="1"/>
</dbReference>
<dbReference type="PROSITE" id="PS50995">
    <property type="entry name" value="HTH_MARR_2"/>
    <property type="match status" value="1"/>
</dbReference>
<dbReference type="Gene3D" id="1.10.10.10">
    <property type="entry name" value="Winged helix-like DNA-binding domain superfamily/Winged helix DNA-binding domain"/>
    <property type="match status" value="1"/>
</dbReference>
<gene>
    <name evidence="5" type="ORF">SAMN04489746_1351</name>
</gene>
<keyword evidence="1" id="KW-0805">Transcription regulation</keyword>
<dbReference type="SMART" id="SM00347">
    <property type="entry name" value="HTH_MARR"/>
    <property type="match status" value="1"/>
</dbReference>
<dbReference type="SUPFAM" id="SSF46785">
    <property type="entry name" value="Winged helix' DNA-binding domain"/>
    <property type="match status" value="1"/>
</dbReference>
<dbReference type="Pfam" id="PF01047">
    <property type="entry name" value="MarR"/>
    <property type="match status" value="1"/>
</dbReference>
<dbReference type="GO" id="GO:0003700">
    <property type="term" value="F:DNA-binding transcription factor activity"/>
    <property type="evidence" value="ECO:0007669"/>
    <property type="project" value="InterPro"/>
</dbReference>
<keyword evidence="3" id="KW-0804">Transcription</keyword>
<reference evidence="5 6" key="1">
    <citation type="submission" date="2016-10" db="EMBL/GenBank/DDBJ databases">
        <authorList>
            <person name="Varghese N."/>
            <person name="Submissions S."/>
        </authorList>
    </citation>
    <scope>NUCLEOTIDE SEQUENCE [LARGE SCALE GENOMIC DNA]</scope>
    <source>
        <strain evidence="5 6">DSM 20586</strain>
    </source>
</reference>
<proteinExistence type="predicted"/>
<dbReference type="EMBL" id="FNSH01000001">
    <property type="protein sequence ID" value="SEB96240.1"/>
    <property type="molecule type" value="Genomic_DNA"/>
</dbReference>
<dbReference type="InterPro" id="IPR036388">
    <property type="entry name" value="WH-like_DNA-bd_sf"/>
</dbReference>
<name>A0AB38A7T3_9ACTN</name>
<comment type="caution">
    <text evidence="5">The sequence shown here is derived from an EMBL/GenBank/DDBJ whole genome shotgun (WGS) entry which is preliminary data.</text>
</comment>
<evidence type="ECO:0000259" key="4">
    <source>
        <dbReference type="PROSITE" id="PS50995"/>
    </source>
</evidence>
<feature type="domain" description="HTH marR-type" evidence="4">
    <location>
        <begin position="1"/>
        <end position="143"/>
    </location>
</feature>
<evidence type="ECO:0000313" key="5">
    <source>
        <dbReference type="EMBL" id="SEB96240.1"/>
    </source>
</evidence>
<evidence type="ECO:0000313" key="6">
    <source>
        <dbReference type="Proteomes" id="UP000183687"/>
    </source>
</evidence>
<accession>A0AB38A7T3</accession>
<dbReference type="Proteomes" id="UP000183687">
    <property type="component" value="Unassembled WGS sequence"/>
</dbReference>
<dbReference type="InterPro" id="IPR000835">
    <property type="entry name" value="HTH_MarR-typ"/>
</dbReference>
<evidence type="ECO:0000256" key="3">
    <source>
        <dbReference type="ARBA" id="ARBA00023163"/>
    </source>
</evidence>
<evidence type="ECO:0000256" key="1">
    <source>
        <dbReference type="ARBA" id="ARBA00023015"/>
    </source>
</evidence>
<dbReference type="RefSeq" id="WP_002563983.1">
    <property type="nucleotide sequence ID" value="NZ_CALJSN010000010.1"/>
</dbReference>
<dbReference type="InterPro" id="IPR036390">
    <property type="entry name" value="WH_DNA-bd_sf"/>
</dbReference>
<sequence>MNTDKPLWVPPSDWETTRKILACIGSLGHYMYFSRGGRAGRDHVLTKLYRHDNHMAQRDLQEAMSITSASLSEVLGKIEDEGYIRRSKSETDKRQFEVFLTQQGIQRATQLMEDRKQFEQQALSFLSQEEQEELLNTLMTIITNWNRKES</sequence>
<keyword evidence="2 5" id="KW-0238">DNA-binding</keyword>
<organism evidence="5 6">
    <name type="scientific">Atopobium minutum</name>
    <dbReference type="NCBI Taxonomy" id="1381"/>
    <lineage>
        <taxon>Bacteria</taxon>
        <taxon>Bacillati</taxon>
        <taxon>Actinomycetota</taxon>
        <taxon>Coriobacteriia</taxon>
        <taxon>Coriobacteriales</taxon>
        <taxon>Atopobiaceae</taxon>
        <taxon>Atopobium</taxon>
    </lineage>
</organism>